<keyword evidence="6" id="KW-1003">Cell membrane</keyword>
<keyword evidence="7" id="KW-0812">Transmembrane</keyword>
<evidence type="ECO:0000256" key="6">
    <source>
        <dbReference type="ARBA" id="ARBA00022475"/>
    </source>
</evidence>
<dbReference type="AlphaFoldDB" id="A0A168HK71"/>
<evidence type="ECO:0000256" key="2">
    <source>
        <dbReference type="ARBA" id="ARBA00004536"/>
    </source>
</evidence>
<dbReference type="Pfam" id="PF12632">
    <property type="entry name" value="Vezatin"/>
    <property type="match status" value="1"/>
</dbReference>
<dbReference type="Proteomes" id="UP000077051">
    <property type="component" value="Unassembled WGS sequence"/>
</dbReference>
<dbReference type="PANTHER" id="PTHR15989">
    <property type="entry name" value="VEZATIN"/>
    <property type="match status" value="1"/>
</dbReference>
<dbReference type="GO" id="GO:0005634">
    <property type="term" value="C:nucleus"/>
    <property type="evidence" value="ECO:0007669"/>
    <property type="project" value="UniProtKB-SubCell"/>
</dbReference>
<proteinExistence type="inferred from homology"/>
<evidence type="ECO:0000259" key="13">
    <source>
        <dbReference type="Pfam" id="PF12632"/>
    </source>
</evidence>
<keyword evidence="11" id="KW-0472">Membrane</keyword>
<dbReference type="OrthoDB" id="21151at2759"/>
<dbReference type="GO" id="GO:0017022">
    <property type="term" value="F:myosin binding"/>
    <property type="evidence" value="ECO:0007669"/>
    <property type="project" value="InterPro"/>
</dbReference>
<dbReference type="STRING" id="747725.A0A168HK71"/>
<sequence length="602" mass="69015">MTEFVVYEDSPLADYLQSIDQVEATVKVTPPSLVINNDPPRSSSVSTKQSNILKMWRLSLFHDAFSISLPRAEETAFEEKFKYLIVTSPLLNETLSVNHHHKHSSNSNKLPTTELPFQSTRTTKLGVTTNLVATLALLLGAEKYFLQPKVPIMTIFFSTSASLFFFYRHKRRSSIRQLYQIALSRLQSFNDQSETFDTKVHRVLITIQEIELVSRGYRLSTPLSPISRIEQKSKNRKCIQLRNRLSAILRRAFIIYEEGIIDLMDVINRKNLGTLYEMYNVHSIASLSAMGEENGDAYSLDQLKKLAQIMHLKRRECMVHFLALGVMTDEHDSIRFDYQHGWKTVNDILDKLVNETEQFTKDIIEALDAEFCADKQTDKPMNDFDKKKITSKIEDARLKKFVHQLSSLEQQLRTMEAKIYLCSDDVQHLNSESSTDDIREKLRHEYMSVQKGFESMAAEWENGRVVLESYLAPTDVLPSSPIASPTLNAAATEEESMEESEGKGIILDAEDVADILNLPLASKASVFEAIAGVVEKNGKERSKKTRQERIEEMKLKRAKQTEERSARLDSQTMVHELKSVLHKRITELDLEDTQDEHQNEKR</sequence>
<dbReference type="EMBL" id="AMYB01000009">
    <property type="protein sequence ID" value="OAC98885.1"/>
    <property type="molecule type" value="Genomic_DNA"/>
</dbReference>
<comment type="caution">
    <text evidence="14">The sequence shown here is derived from an EMBL/GenBank/DDBJ whole genome shotgun (WGS) entry which is preliminary data.</text>
</comment>
<evidence type="ECO:0000256" key="12">
    <source>
        <dbReference type="ARBA" id="ARBA00023242"/>
    </source>
</evidence>
<keyword evidence="10" id="KW-0175">Coiled coil</keyword>
<protein>
    <recommendedName>
        <fullName evidence="5">Vezatin</fullName>
    </recommendedName>
</protein>
<evidence type="ECO:0000256" key="4">
    <source>
        <dbReference type="ARBA" id="ARBA00007245"/>
    </source>
</evidence>
<organism evidence="14 15">
    <name type="scientific">Mucor lusitanicus CBS 277.49</name>
    <dbReference type="NCBI Taxonomy" id="747725"/>
    <lineage>
        <taxon>Eukaryota</taxon>
        <taxon>Fungi</taxon>
        <taxon>Fungi incertae sedis</taxon>
        <taxon>Mucoromycota</taxon>
        <taxon>Mucoromycotina</taxon>
        <taxon>Mucoromycetes</taxon>
        <taxon>Mucorales</taxon>
        <taxon>Mucorineae</taxon>
        <taxon>Mucoraceae</taxon>
        <taxon>Mucor</taxon>
    </lineage>
</organism>
<dbReference type="InterPro" id="IPR026858">
    <property type="entry name" value="Vezatin"/>
</dbReference>
<dbReference type="GO" id="GO:0005886">
    <property type="term" value="C:plasma membrane"/>
    <property type="evidence" value="ECO:0007669"/>
    <property type="project" value="UniProtKB-SubCell"/>
</dbReference>
<dbReference type="GO" id="GO:0098609">
    <property type="term" value="P:cell-cell adhesion"/>
    <property type="evidence" value="ECO:0007669"/>
    <property type="project" value="InterPro"/>
</dbReference>
<reference evidence="14 15" key="1">
    <citation type="submission" date="2015-06" db="EMBL/GenBank/DDBJ databases">
        <title>Expansion of signal transduction pathways in fungi by whole-genome duplication.</title>
        <authorList>
            <consortium name="DOE Joint Genome Institute"/>
            <person name="Corrochano L.M."/>
            <person name="Kuo A."/>
            <person name="Marcet-Houben M."/>
            <person name="Polaino S."/>
            <person name="Salamov A."/>
            <person name="Villalobos J.M."/>
            <person name="Alvarez M.I."/>
            <person name="Avalos J."/>
            <person name="Benito E.P."/>
            <person name="Benoit I."/>
            <person name="Burger G."/>
            <person name="Camino L.P."/>
            <person name="Canovas D."/>
            <person name="Cerda-Olmedo E."/>
            <person name="Cheng J.-F."/>
            <person name="Dominguez A."/>
            <person name="Elias M."/>
            <person name="Eslava A.P."/>
            <person name="Glaser F."/>
            <person name="Grimwood J."/>
            <person name="Gutierrez G."/>
            <person name="Heitman J."/>
            <person name="Henrissat B."/>
            <person name="Iturriaga E.A."/>
            <person name="Lang B.F."/>
            <person name="Lavin J.L."/>
            <person name="Lee S."/>
            <person name="Li W."/>
            <person name="Lindquist E."/>
            <person name="Lopez-Garcia S."/>
            <person name="Luque E.M."/>
            <person name="Marcos A.T."/>
            <person name="Martin J."/>
            <person name="Mccluskey K."/>
            <person name="Medina H.R."/>
            <person name="Miralles-Duran A."/>
            <person name="Miyazaki A."/>
            <person name="Munoz-Torres E."/>
            <person name="Oguiza J.A."/>
            <person name="Ohm R."/>
            <person name="Olmedo M."/>
            <person name="Orejas M."/>
            <person name="Ortiz-Castellanos L."/>
            <person name="Pisabarro A.G."/>
            <person name="Rodriguez-Romero J."/>
            <person name="Ruiz-Herrera J."/>
            <person name="Ruiz-Vazquez R."/>
            <person name="Sanz C."/>
            <person name="Schackwitz W."/>
            <person name="Schmutz J."/>
            <person name="Shahriari M."/>
            <person name="Shelest E."/>
            <person name="Silva-Franco F."/>
            <person name="Soanes D."/>
            <person name="Syed K."/>
            <person name="Tagua V.G."/>
            <person name="Talbot N.J."/>
            <person name="Thon M."/>
            <person name="De Vries R.P."/>
            <person name="Wiebenga A."/>
            <person name="Yadav J.S."/>
            <person name="Braun E.L."/>
            <person name="Baker S."/>
            <person name="Garre V."/>
            <person name="Horwitz B."/>
            <person name="Torres-Martinez S."/>
            <person name="Idnurm A."/>
            <person name="Herrera-Estrella A."/>
            <person name="Gabaldon T."/>
            <person name="Grigoriev I.V."/>
        </authorList>
    </citation>
    <scope>NUCLEOTIDE SEQUENCE [LARGE SCALE GENOMIC DNA]</scope>
    <source>
        <strain evidence="14 15">CBS 277.49</strain>
    </source>
</reference>
<evidence type="ECO:0000256" key="1">
    <source>
        <dbReference type="ARBA" id="ARBA00004123"/>
    </source>
</evidence>
<evidence type="ECO:0000256" key="11">
    <source>
        <dbReference type="ARBA" id="ARBA00023136"/>
    </source>
</evidence>
<comment type="similarity">
    <text evidence="4">Belongs to the vezatin family.</text>
</comment>
<feature type="domain" description="Myosin-binding" evidence="13">
    <location>
        <begin position="132"/>
        <end position="417"/>
    </location>
</feature>
<comment type="subcellular location">
    <subcellularLocation>
        <location evidence="2">Cell junction</location>
        <location evidence="2">Adherens junction</location>
    </subcellularLocation>
    <subcellularLocation>
        <location evidence="3">Cell membrane</location>
        <topology evidence="3">Multi-pass membrane protein</topology>
    </subcellularLocation>
    <subcellularLocation>
        <location evidence="1">Nucleus</location>
    </subcellularLocation>
</comment>
<keyword evidence="8" id="KW-0965">Cell junction</keyword>
<gene>
    <name evidence="14" type="ORF">MUCCIDRAFT_167327</name>
</gene>
<keyword evidence="9" id="KW-1133">Transmembrane helix</keyword>
<evidence type="ECO:0000313" key="14">
    <source>
        <dbReference type="EMBL" id="OAC98885.1"/>
    </source>
</evidence>
<name>A0A168HK71_MUCCL</name>
<dbReference type="PANTHER" id="PTHR15989:SF5">
    <property type="entry name" value="VEZATIN"/>
    <property type="match status" value="1"/>
</dbReference>
<evidence type="ECO:0000256" key="8">
    <source>
        <dbReference type="ARBA" id="ARBA00022949"/>
    </source>
</evidence>
<evidence type="ECO:0000256" key="9">
    <source>
        <dbReference type="ARBA" id="ARBA00022989"/>
    </source>
</evidence>
<evidence type="ECO:0000256" key="10">
    <source>
        <dbReference type="ARBA" id="ARBA00023054"/>
    </source>
</evidence>
<dbReference type="InterPro" id="IPR026859">
    <property type="entry name" value="Myosin-bd"/>
</dbReference>
<evidence type="ECO:0000256" key="7">
    <source>
        <dbReference type="ARBA" id="ARBA00022692"/>
    </source>
</evidence>
<dbReference type="VEuPathDB" id="FungiDB:MUCCIDRAFT_167327"/>
<keyword evidence="12" id="KW-0539">Nucleus</keyword>
<evidence type="ECO:0000313" key="15">
    <source>
        <dbReference type="Proteomes" id="UP000077051"/>
    </source>
</evidence>
<evidence type="ECO:0000256" key="3">
    <source>
        <dbReference type="ARBA" id="ARBA00004651"/>
    </source>
</evidence>
<keyword evidence="15" id="KW-1185">Reference proteome</keyword>
<evidence type="ECO:0000256" key="5">
    <source>
        <dbReference type="ARBA" id="ARBA00018125"/>
    </source>
</evidence>
<accession>A0A168HK71</accession>